<sequence>MSEVLEQEGWKENAIGEKFNANGEVLPFRGNTLICHLAQDSEMVGVTGEMVDAMKAAGLGRCYAFLPPSSYHMTVFNGANDRARYHPAWPQDLNLDVSMDECDRLFAAKLADFRLTSSLPLQMRIGGIGLKQGVSLSLAPLDPAENSKIRSLRDALSSTLHCRRSNHHVYEFHISVSYLIHKPVDEELCLLQMLRATYLEKLMRVSPVIKLGAPEFCTFRDMLGYRPLVRLE</sequence>
<dbReference type="InterPro" id="IPR009097">
    <property type="entry name" value="Cyclic_Pdiesterase"/>
</dbReference>
<feature type="domain" description="DUF1868" evidence="1">
    <location>
        <begin position="18"/>
        <end position="129"/>
    </location>
</feature>
<protein>
    <recommendedName>
        <fullName evidence="1">DUF1868 domain-containing protein</fullName>
    </recommendedName>
</protein>
<gene>
    <name evidence="2" type="ORF">C7431_104173</name>
</gene>
<dbReference type="GeneID" id="99737906"/>
<name>A0A2V2BBJ8_9GAMM</name>
<dbReference type="Gene3D" id="3.90.1140.10">
    <property type="entry name" value="Cyclic phosphodiesterase"/>
    <property type="match status" value="1"/>
</dbReference>
<reference evidence="2 3" key="1">
    <citation type="submission" date="2018-05" db="EMBL/GenBank/DDBJ databases">
        <title>Genomic Encyclopedia of Type Strains, Phase IV (KMG-V): Genome sequencing to study the core and pangenomes of soil and plant-associated prokaryotes.</title>
        <authorList>
            <person name="Whitman W."/>
        </authorList>
    </citation>
    <scope>NUCLEOTIDE SEQUENCE [LARGE SCALE GENOMIC DNA]</scope>
    <source>
        <strain evidence="2 3">PNA 200-10</strain>
    </source>
</reference>
<evidence type="ECO:0000313" key="3">
    <source>
        <dbReference type="Proteomes" id="UP000245981"/>
    </source>
</evidence>
<dbReference type="EMBL" id="QGHF01000004">
    <property type="protein sequence ID" value="PWK97496.1"/>
    <property type="molecule type" value="Genomic_DNA"/>
</dbReference>
<dbReference type="RefSeq" id="WP_109717139.1">
    <property type="nucleotide sequence ID" value="NZ_CP125958.1"/>
</dbReference>
<evidence type="ECO:0000259" key="1">
    <source>
        <dbReference type="Pfam" id="PF08975"/>
    </source>
</evidence>
<proteinExistence type="predicted"/>
<dbReference type="OrthoDB" id="151828at2"/>
<accession>A0A2V2BBJ8</accession>
<dbReference type="InterPro" id="IPR015069">
    <property type="entry name" value="2H-PEstase_DUF1868"/>
</dbReference>
<comment type="caution">
    <text evidence="2">The sequence shown here is derived from an EMBL/GenBank/DDBJ whole genome shotgun (WGS) entry which is preliminary data.</text>
</comment>
<organism evidence="2 3">
    <name type="scientific">Pantoea allii</name>
    <dbReference type="NCBI Taxonomy" id="574096"/>
    <lineage>
        <taxon>Bacteria</taxon>
        <taxon>Pseudomonadati</taxon>
        <taxon>Pseudomonadota</taxon>
        <taxon>Gammaproteobacteria</taxon>
        <taxon>Enterobacterales</taxon>
        <taxon>Erwiniaceae</taxon>
        <taxon>Pantoea</taxon>
    </lineage>
</organism>
<dbReference type="Proteomes" id="UP000245981">
    <property type="component" value="Unassembled WGS sequence"/>
</dbReference>
<dbReference type="Pfam" id="PF08975">
    <property type="entry name" value="2H-phosphodiest"/>
    <property type="match status" value="1"/>
</dbReference>
<dbReference type="SUPFAM" id="SSF55144">
    <property type="entry name" value="LigT-like"/>
    <property type="match status" value="1"/>
</dbReference>
<dbReference type="AlphaFoldDB" id="A0A2V2BBJ8"/>
<evidence type="ECO:0000313" key="2">
    <source>
        <dbReference type="EMBL" id="PWK97496.1"/>
    </source>
</evidence>